<accession>G2QYD7</accession>
<sequence length="453" mass="47374">MRGLLAAGLLLLELPVLAAGLPHRLPATARGDVASESPAGQNTLGPAGDAQSRISRPLFTLPDESQAEPTTRASTLGRELADLQALRAQLDDLQHEITFRERWLAAAAGLNMTASASLADCVSVRCLLSVVLRKIRYTFSSAAPSPSSPPSLSSSFPPSSSPSLLPSSSPSLLPSSSPSPSSPNTKTTASPSLDHVIPLPPWRSNNIPSLNNDNNDSTAPIRNNTSNQPATDGGHTEEGDDDEPIRGATLVPVTPVTFSFLLLLVALVCRIVAGGDVDVDSGMGAGAGAGAGADDDEAGLPWPVTAPAPAARTAAGAALAAATGSRERRDEQRRRWRGLWERMVPAGRRFCASLREREGGPIRLGDEEKVGGGSGEDWDEKREKGAVGEKEAAVCADGGWDESKDRDGSGEEEDDGEEDGLSLGDELASFRAALDLVESIVVAEERRARDCDT</sequence>
<reference evidence="3 4" key="1">
    <citation type="journal article" date="2011" name="Nat. Biotechnol.">
        <title>Comparative genomic analysis of the thermophilic biomass-degrading fungi Myceliophthora thermophila and Thielavia terrestris.</title>
        <authorList>
            <person name="Berka R.M."/>
            <person name="Grigoriev I.V."/>
            <person name="Otillar R."/>
            <person name="Salamov A."/>
            <person name="Grimwood J."/>
            <person name="Reid I."/>
            <person name="Ishmael N."/>
            <person name="John T."/>
            <person name="Darmond C."/>
            <person name="Moisan M.-C."/>
            <person name="Henrissat B."/>
            <person name="Coutinho P.M."/>
            <person name="Lombard V."/>
            <person name="Natvig D.O."/>
            <person name="Lindquist E."/>
            <person name="Schmutz J."/>
            <person name="Lucas S."/>
            <person name="Harris P."/>
            <person name="Powlowski J."/>
            <person name="Bellemare A."/>
            <person name="Taylor D."/>
            <person name="Butler G."/>
            <person name="de Vries R.P."/>
            <person name="Allijn I.E."/>
            <person name="van den Brink J."/>
            <person name="Ushinsky S."/>
            <person name="Storms R."/>
            <person name="Powell A.J."/>
            <person name="Paulsen I.T."/>
            <person name="Elbourne L.D.H."/>
            <person name="Baker S.E."/>
            <person name="Magnuson J."/>
            <person name="LaBoissiere S."/>
            <person name="Clutterbuck A.J."/>
            <person name="Martinez D."/>
            <person name="Wogulis M."/>
            <person name="de Leon A.L."/>
            <person name="Rey M.W."/>
            <person name="Tsang A."/>
        </authorList>
    </citation>
    <scope>NUCLEOTIDE SEQUENCE [LARGE SCALE GENOMIC DNA]</scope>
    <source>
        <strain evidence="4">ATCC 38088 / NRRL 8126</strain>
    </source>
</reference>
<keyword evidence="2" id="KW-0732">Signal</keyword>
<evidence type="ECO:0000256" key="2">
    <source>
        <dbReference type="SAM" id="SignalP"/>
    </source>
</evidence>
<dbReference type="RefSeq" id="XP_003653369.1">
    <property type="nucleotide sequence ID" value="XM_003653321.1"/>
</dbReference>
<feature type="region of interest" description="Disordered" evidence="1">
    <location>
        <begin position="31"/>
        <end position="51"/>
    </location>
</feature>
<feature type="region of interest" description="Disordered" evidence="1">
    <location>
        <begin position="140"/>
        <end position="247"/>
    </location>
</feature>
<evidence type="ECO:0000256" key="1">
    <source>
        <dbReference type="SAM" id="MobiDB-lite"/>
    </source>
</evidence>
<feature type="signal peptide" evidence="2">
    <location>
        <begin position="1"/>
        <end position="20"/>
    </location>
</feature>
<name>G2QYD7_THETT</name>
<gene>
    <name evidence="3" type="ORF">THITE_2115764</name>
</gene>
<dbReference type="GeneID" id="11518742"/>
<feature type="compositionally biased region" description="Polar residues" evidence="1">
    <location>
        <begin position="218"/>
        <end position="230"/>
    </location>
</feature>
<organism evidence="3 4">
    <name type="scientific">Thermothielavioides terrestris (strain ATCC 38088 / NRRL 8126)</name>
    <name type="common">Thielavia terrestris</name>
    <dbReference type="NCBI Taxonomy" id="578455"/>
    <lineage>
        <taxon>Eukaryota</taxon>
        <taxon>Fungi</taxon>
        <taxon>Dikarya</taxon>
        <taxon>Ascomycota</taxon>
        <taxon>Pezizomycotina</taxon>
        <taxon>Sordariomycetes</taxon>
        <taxon>Sordariomycetidae</taxon>
        <taxon>Sordariales</taxon>
        <taxon>Chaetomiaceae</taxon>
        <taxon>Thermothielavioides</taxon>
        <taxon>Thermothielavioides terrestris</taxon>
    </lineage>
</organism>
<feature type="compositionally biased region" description="Low complexity" evidence="1">
    <location>
        <begin position="204"/>
        <end position="217"/>
    </location>
</feature>
<proteinExistence type="predicted"/>
<dbReference type="Proteomes" id="UP000008181">
    <property type="component" value="Chromosome 2"/>
</dbReference>
<evidence type="ECO:0000313" key="3">
    <source>
        <dbReference type="EMBL" id="AEO67033.1"/>
    </source>
</evidence>
<keyword evidence="4" id="KW-1185">Reference proteome</keyword>
<protein>
    <submittedName>
        <fullName evidence="3">Uncharacterized protein</fullName>
    </submittedName>
</protein>
<dbReference type="KEGG" id="ttt:THITE_2115764"/>
<dbReference type="HOGENOM" id="CLU_604359_0_0_1"/>
<feature type="chain" id="PRO_5003436747" evidence="2">
    <location>
        <begin position="21"/>
        <end position="453"/>
    </location>
</feature>
<dbReference type="EMBL" id="CP003010">
    <property type="protein sequence ID" value="AEO67033.1"/>
    <property type="molecule type" value="Genomic_DNA"/>
</dbReference>
<feature type="compositionally biased region" description="Basic and acidic residues" evidence="1">
    <location>
        <begin position="379"/>
        <end position="392"/>
    </location>
</feature>
<feature type="region of interest" description="Disordered" evidence="1">
    <location>
        <begin position="362"/>
        <end position="424"/>
    </location>
</feature>
<feature type="compositionally biased region" description="Acidic residues" evidence="1">
    <location>
        <begin position="410"/>
        <end position="420"/>
    </location>
</feature>
<feature type="compositionally biased region" description="Low complexity" evidence="1">
    <location>
        <begin position="140"/>
        <end position="183"/>
    </location>
</feature>
<evidence type="ECO:0000313" key="4">
    <source>
        <dbReference type="Proteomes" id="UP000008181"/>
    </source>
</evidence>
<dbReference type="AlphaFoldDB" id="G2QYD7"/>